<feature type="compositionally biased region" description="Low complexity" evidence="6">
    <location>
        <begin position="195"/>
        <end position="209"/>
    </location>
</feature>
<dbReference type="Proteomes" id="UP000239899">
    <property type="component" value="Unassembled WGS sequence"/>
</dbReference>
<feature type="repeat" description="WD" evidence="5">
    <location>
        <begin position="446"/>
        <end position="478"/>
    </location>
</feature>
<name>A0A2P6TWN0_CHLSO</name>
<dbReference type="PROSITE" id="PS50294">
    <property type="entry name" value="WD_REPEATS_REGION"/>
    <property type="match status" value="2"/>
</dbReference>
<dbReference type="GO" id="GO:0000027">
    <property type="term" value="P:ribosomal large subunit assembly"/>
    <property type="evidence" value="ECO:0007669"/>
    <property type="project" value="TreeGrafter"/>
</dbReference>
<evidence type="ECO:0000256" key="6">
    <source>
        <dbReference type="SAM" id="MobiDB-lite"/>
    </source>
</evidence>
<reference evidence="7 8" key="1">
    <citation type="journal article" date="2018" name="Plant J.">
        <title>Genome sequences of Chlorella sorokiniana UTEX 1602 and Micractinium conductrix SAG 241.80: implications to maltose excretion by a green alga.</title>
        <authorList>
            <person name="Arriola M.B."/>
            <person name="Velmurugan N."/>
            <person name="Zhang Y."/>
            <person name="Plunkett M.H."/>
            <person name="Hondzo H."/>
            <person name="Barney B.M."/>
        </authorList>
    </citation>
    <scope>NUCLEOTIDE SEQUENCE [LARGE SCALE GENOMIC DNA]</scope>
    <source>
        <strain evidence="8">UTEX 1602</strain>
    </source>
</reference>
<dbReference type="Pfam" id="PF00400">
    <property type="entry name" value="WD40"/>
    <property type="match status" value="2"/>
</dbReference>
<evidence type="ECO:0000256" key="1">
    <source>
        <dbReference type="ARBA" id="ARBA00004123"/>
    </source>
</evidence>
<dbReference type="PANTHER" id="PTHR19848">
    <property type="entry name" value="WD40 REPEAT PROTEIN"/>
    <property type="match status" value="1"/>
</dbReference>
<dbReference type="SMART" id="SM00320">
    <property type="entry name" value="WD40"/>
    <property type="match status" value="4"/>
</dbReference>
<dbReference type="InterPro" id="IPR001680">
    <property type="entry name" value="WD40_rpt"/>
</dbReference>
<dbReference type="Gene3D" id="2.130.10.10">
    <property type="entry name" value="YVTN repeat-like/Quinoprotein amine dehydrogenase"/>
    <property type="match status" value="2"/>
</dbReference>
<evidence type="ECO:0000256" key="2">
    <source>
        <dbReference type="ARBA" id="ARBA00022574"/>
    </source>
</evidence>
<evidence type="ECO:0000313" key="7">
    <source>
        <dbReference type="EMBL" id="PRW58464.1"/>
    </source>
</evidence>
<dbReference type="SUPFAM" id="SSF50978">
    <property type="entry name" value="WD40 repeat-like"/>
    <property type="match status" value="1"/>
</dbReference>
<comment type="subcellular location">
    <subcellularLocation>
        <location evidence="1">Nucleus</location>
    </subcellularLocation>
</comment>
<sequence length="768" mass="81572">MLNLPTKCGSATSTCISSKDIPFDIAVLILAEDVRWYGSLGYKYDCSAKAQTTFTVSTAGYPSDQAPSYLFTNWYFPSPPSITVKQCPTGAKSAITSQLDIYPGQRPGSSGGSMRITVNVEIAPEEVPLATELLAVLRQLTDHVSVQQTDGSAAASRGPSAAASAPGGTAGTSPEPLPHAASAPQLPTAPPPAPLSAGPLTPASSAGGPVPTPAAAAIAFPPGTPYQQQMHQLIVQSEYTEHPEPLARQLESMLTDPALGPPQVVFNEFVQVWSKVALDPQLPAQERSAVPFVLLLQHLSQKLRDQFRDKVMRELLKHLAVVRPNNANRSEYYIHAEVFAALVSIEIVPVEGAVKTMVTLARAEGKRGAAVTMLGKTVELAGHLIAEKAGQAMLDMQESVRTITEPEFHYDVEYINTTMGWGDAAAAGGGAGMARQLHLVPAHSIADAHTDTIFALALDPAHSQFVSGGKDTYLQVWSQAGQPLQKLDLGDVYTSSMDFHPRLNMLLCTCINPGNQKLRLAAFMSGQQQGFGPKGTNSREDMVAVASVRALPETNGFLTGETVVVDNQPKPVVRFWDLASAPSFQALQPTATFFGHGQIPTFLRGVAGDANMFISGDKLGGMLLWDRRSATQVGAFVGEGKATAHSAMITGIESTGPLVVSGSTDRTVAIWDLRSLGHPPVGSVAADNMTVLKLALNQGKQVVAVSAVQSLFLLDIANPAAPVLSQPVVANWPDGRKRSTYHDIKWHEAAGLLYAAGKDKSVDMYTLP</sequence>
<evidence type="ECO:0000256" key="5">
    <source>
        <dbReference type="PROSITE-ProRule" id="PRU00221"/>
    </source>
</evidence>
<dbReference type="OrthoDB" id="1068471at2759"/>
<evidence type="ECO:0000256" key="3">
    <source>
        <dbReference type="ARBA" id="ARBA00022737"/>
    </source>
</evidence>
<dbReference type="InterPro" id="IPR015943">
    <property type="entry name" value="WD40/YVTN_repeat-like_dom_sf"/>
</dbReference>
<accession>A0A2P6TWN0</accession>
<dbReference type="InterPro" id="IPR019775">
    <property type="entry name" value="WD40_repeat_CS"/>
</dbReference>
<dbReference type="PANTHER" id="PTHR19848:SF0">
    <property type="entry name" value="NOTCHLESS PROTEIN HOMOLOG 1"/>
    <property type="match status" value="1"/>
</dbReference>
<gene>
    <name evidence="7" type="ORF">C2E21_2767</name>
</gene>
<dbReference type="EMBL" id="LHPG02000005">
    <property type="protein sequence ID" value="PRW58464.1"/>
    <property type="molecule type" value="Genomic_DNA"/>
</dbReference>
<feature type="region of interest" description="Disordered" evidence="6">
    <location>
        <begin position="148"/>
        <end position="209"/>
    </location>
</feature>
<proteinExistence type="predicted"/>
<protein>
    <submittedName>
        <fullName evidence="7">Guanine nucleotide-binding beta subunit</fullName>
    </submittedName>
</protein>
<comment type="caution">
    <text evidence="7">The sequence shown here is derived from an EMBL/GenBank/DDBJ whole genome shotgun (WGS) entry which is preliminary data.</text>
</comment>
<dbReference type="GO" id="GO:0005730">
    <property type="term" value="C:nucleolus"/>
    <property type="evidence" value="ECO:0007669"/>
    <property type="project" value="TreeGrafter"/>
</dbReference>
<dbReference type="AlphaFoldDB" id="A0A2P6TWN0"/>
<keyword evidence="4" id="KW-0539">Nucleus</keyword>
<evidence type="ECO:0000313" key="8">
    <source>
        <dbReference type="Proteomes" id="UP000239899"/>
    </source>
</evidence>
<dbReference type="STRING" id="3076.A0A2P6TWN0"/>
<keyword evidence="3" id="KW-0677">Repeat</keyword>
<keyword evidence="8" id="KW-1185">Reference proteome</keyword>
<dbReference type="PROSITE" id="PS00678">
    <property type="entry name" value="WD_REPEATS_1"/>
    <property type="match status" value="1"/>
</dbReference>
<evidence type="ECO:0000256" key="4">
    <source>
        <dbReference type="ARBA" id="ARBA00023242"/>
    </source>
</evidence>
<keyword evidence="2 5" id="KW-0853">WD repeat</keyword>
<dbReference type="InterPro" id="IPR036322">
    <property type="entry name" value="WD40_repeat_dom_sf"/>
</dbReference>
<organism evidence="7 8">
    <name type="scientific">Chlorella sorokiniana</name>
    <name type="common">Freshwater green alga</name>
    <dbReference type="NCBI Taxonomy" id="3076"/>
    <lineage>
        <taxon>Eukaryota</taxon>
        <taxon>Viridiplantae</taxon>
        <taxon>Chlorophyta</taxon>
        <taxon>core chlorophytes</taxon>
        <taxon>Trebouxiophyceae</taxon>
        <taxon>Chlorellales</taxon>
        <taxon>Chlorellaceae</taxon>
        <taxon>Chlorella clade</taxon>
        <taxon>Chlorella</taxon>
    </lineage>
</organism>
<dbReference type="PROSITE" id="PS50082">
    <property type="entry name" value="WD_REPEATS_2"/>
    <property type="match status" value="2"/>
</dbReference>
<feature type="repeat" description="WD" evidence="5">
    <location>
        <begin position="642"/>
        <end position="675"/>
    </location>
</feature>
<feature type="compositionally biased region" description="Low complexity" evidence="6">
    <location>
        <begin position="151"/>
        <end position="186"/>
    </location>
</feature>